<dbReference type="Proteomes" id="UP001139000">
    <property type="component" value="Unassembled WGS sequence"/>
</dbReference>
<gene>
    <name evidence="3" type="ORF">LXM26_01700</name>
</gene>
<keyword evidence="1" id="KW-0472">Membrane</keyword>
<keyword evidence="1" id="KW-1133">Transmembrane helix</keyword>
<keyword evidence="1" id="KW-0812">Transmembrane</keyword>
<comment type="caution">
    <text evidence="3">The sequence shown here is derived from an EMBL/GenBank/DDBJ whole genome shotgun (WGS) entry which is preliminary data.</text>
</comment>
<dbReference type="InterPro" id="IPR024163">
    <property type="entry name" value="Aerotolerance_reg_N"/>
</dbReference>
<dbReference type="PANTHER" id="PTHR37464">
    <property type="entry name" value="BLL2463 PROTEIN"/>
    <property type="match status" value="1"/>
</dbReference>
<feature type="transmembrane region" description="Helical" evidence="1">
    <location>
        <begin position="59"/>
        <end position="78"/>
    </location>
</feature>
<feature type="domain" description="Aerotolerance regulator N-terminal" evidence="2">
    <location>
        <begin position="1"/>
        <end position="76"/>
    </location>
</feature>
<dbReference type="AlphaFoldDB" id="A0A9X1TCK9"/>
<name>A0A9X1TCK9_9BACT</name>
<proteinExistence type="predicted"/>
<dbReference type="NCBIfam" id="TIGR02226">
    <property type="entry name" value="two_anch"/>
    <property type="match status" value="1"/>
</dbReference>
<accession>A0A9X1TCK9</accession>
<evidence type="ECO:0000313" key="3">
    <source>
        <dbReference type="EMBL" id="MCF0060192.1"/>
    </source>
</evidence>
<keyword evidence="4" id="KW-1185">Reference proteome</keyword>
<dbReference type="RefSeq" id="WP_234652799.1">
    <property type="nucleotide sequence ID" value="NZ_CP094997.1"/>
</dbReference>
<dbReference type="InterPro" id="IPR011933">
    <property type="entry name" value="Double_TM_dom"/>
</dbReference>
<evidence type="ECO:0000313" key="4">
    <source>
        <dbReference type="Proteomes" id="UP001139000"/>
    </source>
</evidence>
<sequence>MEFLNPYMLWGLLAVALPVIIHFWYQKKGKQIAWAASQWLIDKTALQHRGIRLDEIPLLLIRCLLVVLLAMLLSRPVLNWFGKDIKKEEAHLVQADHKVVSNFRFEIESALKREEKVIWIGAGLKPLTDIASIPEERSGLASLQRSVNSTANDNTHLNLYLNNSQEISHLPKILIPGTYKLNVVRDSSRKLENPLSGLARKLGKTNINVLIDYRNPDESRTVQAGLEALRVVFKIPFHIDLKIGSRNQYDWIFTDKPITKPNAQTLYVVPEGNMGDKVFENIIQVSDSLRLATSDIVQNGQLPEWLGEMLIEHYDLEENTNPLSGRQLNAAFGRVKPGKGPLSDGLHQWLLLLFLLTLILERWISLNQSISRKYA</sequence>
<reference evidence="3" key="1">
    <citation type="submission" date="2021-12" db="EMBL/GenBank/DDBJ databases">
        <title>Novel species in genus Dyadobacter.</title>
        <authorList>
            <person name="Ma C."/>
        </authorList>
    </citation>
    <scope>NUCLEOTIDE SEQUENCE</scope>
    <source>
        <strain evidence="3">LJ419</strain>
    </source>
</reference>
<dbReference type="PANTHER" id="PTHR37464:SF1">
    <property type="entry name" value="BLL2463 PROTEIN"/>
    <property type="match status" value="1"/>
</dbReference>
<organism evidence="3 4">
    <name type="scientific">Dyadobacter chenwenxiniae</name>
    <dbReference type="NCBI Taxonomy" id="2906456"/>
    <lineage>
        <taxon>Bacteria</taxon>
        <taxon>Pseudomonadati</taxon>
        <taxon>Bacteroidota</taxon>
        <taxon>Cytophagia</taxon>
        <taxon>Cytophagales</taxon>
        <taxon>Spirosomataceae</taxon>
        <taxon>Dyadobacter</taxon>
    </lineage>
</organism>
<dbReference type="EMBL" id="JAJTTC010000001">
    <property type="protein sequence ID" value="MCF0060192.1"/>
    <property type="molecule type" value="Genomic_DNA"/>
</dbReference>
<evidence type="ECO:0000259" key="2">
    <source>
        <dbReference type="Pfam" id="PF07584"/>
    </source>
</evidence>
<protein>
    <submittedName>
        <fullName evidence="3">BatA domain-containing protein</fullName>
    </submittedName>
</protein>
<feature type="transmembrane region" description="Helical" evidence="1">
    <location>
        <begin position="6"/>
        <end position="25"/>
    </location>
</feature>
<evidence type="ECO:0000256" key="1">
    <source>
        <dbReference type="SAM" id="Phobius"/>
    </source>
</evidence>
<dbReference type="Pfam" id="PF07584">
    <property type="entry name" value="BatA"/>
    <property type="match status" value="1"/>
</dbReference>